<evidence type="ECO:0000256" key="1">
    <source>
        <dbReference type="ARBA" id="ARBA00022630"/>
    </source>
</evidence>
<reference evidence="7" key="3">
    <citation type="submission" date="2023-12" db="EMBL/GenBank/DDBJ databases">
        <authorList>
            <person name="Sun Q."/>
            <person name="Inoue M."/>
        </authorList>
    </citation>
    <scope>NUCLEOTIDE SEQUENCE</scope>
    <source>
        <strain evidence="7">JCM 4565</strain>
    </source>
</reference>
<dbReference type="GO" id="GO:0008726">
    <property type="term" value="F:alkanesulfonate monooxygenase activity"/>
    <property type="evidence" value="ECO:0007669"/>
    <property type="project" value="TreeGrafter"/>
</dbReference>
<keyword evidence="3" id="KW-0560">Oxidoreductase</keyword>
<keyword evidence="2" id="KW-0288">FMN</keyword>
<feature type="domain" description="Luciferase-like" evidence="5">
    <location>
        <begin position="12"/>
        <end position="258"/>
    </location>
</feature>
<proteinExistence type="predicted"/>
<gene>
    <name evidence="7" type="ORF">GCM10010319_28200</name>
</gene>
<sequence length="297" mass="32503">MQIGIALPQYGTHAQAGRVASFARDAEAAGFDSFWVSDRSLTPVEPSDVYPVTGYTPENPYPRAYTTFLDPLTVLTIAATATTRARLGTSTLNATWYPPLLLARSLTSLDRLSEGRVDVGLGLGWMRDEATAVNTDFDKRGAHLDEILDILHGIWTENPFGHEGPNWRIPRAHFDLRPVQRPRPPVLLGGFSPAAMRRIGRRADGWAGVTLPPDRHAALWDIARRAADEAGRDPAALRQEIRYFPEPEATPESIATALSAIRATGADGCFFDLQQSVNDPAEALDLGIRILDRVRAG</sequence>
<evidence type="ECO:0000256" key="3">
    <source>
        <dbReference type="ARBA" id="ARBA00023002"/>
    </source>
</evidence>
<reference evidence="7 8" key="2">
    <citation type="journal article" date="2019" name="Int. J. Syst. Evol. Microbiol.">
        <title>The Global Catalogue of Microorganisms (GCM) 10K type strain sequencing project: providing services to taxonomists for standard genome sequencing and annotation.</title>
        <authorList>
            <consortium name="The Broad Institute Genomics Platform"/>
            <consortium name="The Broad Institute Genome Sequencing Center for Infectious Disease"/>
            <person name="Wu L."/>
            <person name="Ma J."/>
        </authorList>
    </citation>
    <scope>NUCLEOTIDE SEQUENCE [LARGE SCALE GENOMIC DNA]</scope>
    <source>
        <strain evidence="7 8">JCM 4565</strain>
    </source>
</reference>
<dbReference type="AlphaFoldDB" id="A0A077KEH6"/>
<keyword evidence="8" id="KW-1185">Reference proteome</keyword>
<dbReference type="NCBIfam" id="TIGR03619">
    <property type="entry name" value="F420_Rv2161c"/>
    <property type="match status" value="1"/>
</dbReference>
<evidence type="ECO:0000259" key="5">
    <source>
        <dbReference type="Pfam" id="PF00296"/>
    </source>
</evidence>
<accession>A0A077KEH6</accession>
<evidence type="ECO:0000256" key="4">
    <source>
        <dbReference type="ARBA" id="ARBA00023033"/>
    </source>
</evidence>
<dbReference type="RefSeq" id="WP_344118144.1">
    <property type="nucleotide sequence ID" value="NZ_BAAABW010000015.1"/>
</dbReference>
<dbReference type="PANTHER" id="PTHR42847">
    <property type="entry name" value="ALKANESULFONATE MONOOXYGENASE"/>
    <property type="match status" value="1"/>
</dbReference>
<keyword evidence="1" id="KW-0285">Flavoprotein</keyword>
<dbReference type="EMBL" id="BAAABW010000015">
    <property type="protein sequence ID" value="GAA0349716.1"/>
    <property type="molecule type" value="Genomic_DNA"/>
</dbReference>
<dbReference type="InterPro" id="IPR036661">
    <property type="entry name" value="Luciferase-like_sf"/>
</dbReference>
<protein>
    <submittedName>
        <fullName evidence="7">TIGR03619 family F420-dependent LLM class oxidoreductase</fullName>
    </submittedName>
    <submittedName>
        <fullName evidence="6">Uncharacterized protein Mb0978c</fullName>
    </submittedName>
</protein>
<dbReference type="InterPro" id="IPR011251">
    <property type="entry name" value="Luciferase-like_dom"/>
</dbReference>
<dbReference type="GO" id="GO:0046306">
    <property type="term" value="P:alkanesulfonate catabolic process"/>
    <property type="evidence" value="ECO:0007669"/>
    <property type="project" value="TreeGrafter"/>
</dbReference>
<evidence type="ECO:0000256" key="2">
    <source>
        <dbReference type="ARBA" id="ARBA00022643"/>
    </source>
</evidence>
<dbReference type="PANTHER" id="PTHR42847:SF4">
    <property type="entry name" value="ALKANESULFONATE MONOOXYGENASE-RELATED"/>
    <property type="match status" value="1"/>
</dbReference>
<dbReference type="Pfam" id="PF00296">
    <property type="entry name" value="Bac_luciferase"/>
    <property type="match status" value="1"/>
</dbReference>
<evidence type="ECO:0000313" key="8">
    <source>
        <dbReference type="Proteomes" id="UP001500063"/>
    </source>
</evidence>
<evidence type="ECO:0000313" key="6">
    <source>
        <dbReference type="EMBL" id="BAP27980.1"/>
    </source>
</evidence>
<name>A0A077KEH6_9ACTN</name>
<dbReference type="Proteomes" id="UP001500063">
    <property type="component" value="Unassembled WGS sequence"/>
</dbReference>
<dbReference type="EMBL" id="AB937727">
    <property type="protein sequence ID" value="BAP27980.1"/>
    <property type="molecule type" value="Genomic_DNA"/>
</dbReference>
<dbReference type="Gene3D" id="3.20.20.30">
    <property type="entry name" value="Luciferase-like domain"/>
    <property type="match status" value="1"/>
</dbReference>
<reference evidence="6" key="1">
    <citation type="journal article" date="2014" name="J. Am. Chem. Soc.">
        <title>A methyltransferase initiates terpene cyclization in teleocidin B biosynthesis.</title>
        <authorList>
            <person name="Awakawa T."/>
            <person name="Zhang L."/>
            <person name="Wakimoto T."/>
            <person name="Hoshino S."/>
            <person name="Mori T."/>
            <person name="Ito T."/>
            <person name="Ishikawa J."/>
            <person name="Tanner M.E."/>
            <person name="Abe I."/>
        </authorList>
    </citation>
    <scope>NUCLEOTIDE SEQUENCE</scope>
    <source>
        <strain evidence="6">NBRC 12747</strain>
    </source>
</reference>
<dbReference type="InterPro" id="IPR019921">
    <property type="entry name" value="Lucif-like_OxRdtase_Rv2161c"/>
</dbReference>
<evidence type="ECO:0000313" key="7">
    <source>
        <dbReference type="EMBL" id="GAA0349716.1"/>
    </source>
</evidence>
<dbReference type="SUPFAM" id="SSF51679">
    <property type="entry name" value="Bacterial luciferase-like"/>
    <property type="match status" value="1"/>
</dbReference>
<keyword evidence="4" id="KW-0503">Monooxygenase</keyword>
<dbReference type="InterPro" id="IPR050172">
    <property type="entry name" value="SsuD_RutA_monooxygenase"/>
</dbReference>
<organism evidence="6">
    <name type="scientific">Streptomyces blastmyceticus</name>
    <dbReference type="NCBI Taxonomy" id="68180"/>
    <lineage>
        <taxon>Bacteria</taxon>
        <taxon>Bacillati</taxon>
        <taxon>Actinomycetota</taxon>
        <taxon>Actinomycetes</taxon>
        <taxon>Kitasatosporales</taxon>
        <taxon>Streptomycetaceae</taxon>
        <taxon>Streptomyces</taxon>
    </lineage>
</organism>